<sequence length="161" mass="17162">MPHLFPSFFLLLLCPSLSLNALSLPLDRDPDDLDRHGWPALPGSPLLHRGLASPPVLDAVGAHEGASHTRCCPLLLCQLTPASSHHASPLPPVAVVPSAYPLLLFLAQAATGRRPILLPAPRRGPLEAITAQHLVGLFLAYAPHRTTKTVAHCHDEASCCL</sequence>
<reference evidence="2" key="3">
    <citation type="submission" date="2022-06" db="UniProtKB">
        <authorList>
            <consortium name="EnsemblPlants"/>
        </authorList>
    </citation>
    <scope>IDENTIFICATION</scope>
</reference>
<dbReference type="Gramene" id="TuG1812G0200002340.01.T01">
    <property type="protein sequence ID" value="TuG1812G0200002340.01.T01.cds416516"/>
    <property type="gene ID" value="TuG1812G0200002340.01"/>
</dbReference>
<protein>
    <recommendedName>
        <fullName evidence="4">Secreted protein</fullName>
    </recommendedName>
</protein>
<reference evidence="2" key="2">
    <citation type="submission" date="2018-03" db="EMBL/GenBank/DDBJ databases">
        <title>The Triticum urartu genome reveals the dynamic nature of wheat genome evolution.</title>
        <authorList>
            <person name="Ling H."/>
            <person name="Ma B."/>
            <person name="Shi X."/>
            <person name="Liu H."/>
            <person name="Dong L."/>
            <person name="Sun H."/>
            <person name="Cao Y."/>
            <person name="Gao Q."/>
            <person name="Zheng S."/>
            <person name="Li Y."/>
            <person name="Yu Y."/>
            <person name="Du H."/>
            <person name="Qi M."/>
            <person name="Li Y."/>
            <person name="Yu H."/>
            <person name="Cui Y."/>
            <person name="Wang N."/>
            <person name="Chen C."/>
            <person name="Wu H."/>
            <person name="Zhao Y."/>
            <person name="Zhang J."/>
            <person name="Li Y."/>
            <person name="Zhou W."/>
            <person name="Zhang B."/>
            <person name="Hu W."/>
            <person name="Eijk M."/>
            <person name="Tang J."/>
            <person name="Witsenboer H."/>
            <person name="Zhao S."/>
            <person name="Li Z."/>
            <person name="Zhang A."/>
            <person name="Wang D."/>
            <person name="Liang C."/>
        </authorList>
    </citation>
    <scope>NUCLEOTIDE SEQUENCE [LARGE SCALE GENOMIC DNA]</scope>
    <source>
        <strain evidence="2">cv. G1812</strain>
    </source>
</reference>
<feature type="signal peptide" evidence="1">
    <location>
        <begin position="1"/>
        <end position="21"/>
    </location>
</feature>
<evidence type="ECO:0000313" key="3">
    <source>
        <dbReference type="Proteomes" id="UP000015106"/>
    </source>
</evidence>
<feature type="chain" id="PRO_5035939141" description="Secreted protein" evidence="1">
    <location>
        <begin position="22"/>
        <end position="161"/>
    </location>
</feature>
<dbReference type="AlphaFoldDB" id="A0A8R7TFX6"/>
<evidence type="ECO:0008006" key="4">
    <source>
        <dbReference type="Google" id="ProtNLM"/>
    </source>
</evidence>
<evidence type="ECO:0000313" key="2">
    <source>
        <dbReference type="EnsemblPlants" id="TuG1812G0200002340.01.T01.cds416516"/>
    </source>
</evidence>
<organism evidence="2 3">
    <name type="scientific">Triticum urartu</name>
    <name type="common">Red wild einkorn</name>
    <name type="synonym">Crithodium urartu</name>
    <dbReference type="NCBI Taxonomy" id="4572"/>
    <lineage>
        <taxon>Eukaryota</taxon>
        <taxon>Viridiplantae</taxon>
        <taxon>Streptophyta</taxon>
        <taxon>Embryophyta</taxon>
        <taxon>Tracheophyta</taxon>
        <taxon>Spermatophyta</taxon>
        <taxon>Magnoliopsida</taxon>
        <taxon>Liliopsida</taxon>
        <taxon>Poales</taxon>
        <taxon>Poaceae</taxon>
        <taxon>BOP clade</taxon>
        <taxon>Pooideae</taxon>
        <taxon>Triticodae</taxon>
        <taxon>Triticeae</taxon>
        <taxon>Triticinae</taxon>
        <taxon>Triticum</taxon>
    </lineage>
</organism>
<proteinExistence type="predicted"/>
<keyword evidence="1" id="KW-0732">Signal</keyword>
<keyword evidence="3" id="KW-1185">Reference proteome</keyword>
<dbReference type="EnsemblPlants" id="TuG1812G0200002340.01.T01">
    <property type="protein sequence ID" value="TuG1812G0200002340.01.T01.cds416516"/>
    <property type="gene ID" value="TuG1812G0200002340.01"/>
</dbReference>
<evidence type="ECO:0000256" key="1">
    <source>
        <dbReference type="SAM" id="SignalP"/>
    </source>
</evidence>
<name>A0A8R7TFX6_TRIUA</name>
<reference evidence="3" key="1">
    <citation type="journal article" date="2013" name="Nature">
        <title>Draft genome of the wheat A-genome progenitor Triticum urartu.</title>
        <authorList>
            <person name="Ling H.Q."/>
            <person name="Zhao S."/>
            <person name="Liu D."/>
            <person name="Wang J."/>
            <person name="Sun H."/>
            <person name="Zhang C."/>
            <person name="Fan H."/>
            <person name="Li D."/>
            <person name="Dong L."/>
            <person name="Tao Y."/>
            <person name="Gao C."/>
            <person name="Wu H."/>
            <person name="Li Y."/>
            <person name="Cui Y."/>
            <person name="Guo X."/>
            <person name="Zheng S."/>
            <person name="Wang B."/>
            <person name="Yu K."/>
            <person name="Liang Q."/>
            <person name="Yang W."/>
            <person name="Lou X."/>
            <person name="Chen J."/>
            <person name="Feng M."/>
            <person name="Jian J."/>
            <person name="Zhang X."/>
            <person name="Luo G."/>
            <person name="Jiang Y."/>
            <person name="Liu J."/>
            <person name="Wang Z."/>
            <person name="Sha Y."/>
            <person name="Zhang B."/>
            <person name="Wu H."/>
            <person name="Tang D."/>
            <person name="Shen Q."/>
            <person name="Xue P."/>
            <person name="Zou S."/>
            <person name="Wang X."/>
            <person name="Liu X."/>
            <person name="Wang F."/>
            <person name="Yang Y."/>
            <person name="An X."/>
            <person name="Dong Z."/>
            <person name="Zhang K."/>
            <person name="Zhang X."/>
            <person name="Luo M.C."/>
            <person name="Dvorak J."/>
            <person name="Tong Y."/>
            <person name="Wang J."/>
            <person name="Yang H."/>
            <person name="Li Z."/>
            <person name="Wang D."/>
            <person name="Zhang A."/>
            <person name="Wang J."/>
        </authorList>
    </citation>
    <scope>NUCLEOTIDE SEQUENCE</scope>
    <source>
        <strain evidence="3">cv. G1812</strain>
    </source>
</reference>
<dbReference type="Proteomes" id="UP000015106">
    <property type="component" value="Chromosome 2"/>
</dbReference>
<accession>A0A8R7TFX6</accession>